<dbReference type="Proteomes" id="UP001057402">
    <property type="component" value="Chromosome 7"/>
</dbReference>
<sequence length="75" mass="8691">MVRNIFLKYKEHQNIFHQRRKLIACSHLFLIGLNKSRMKHIFQWLRLQCSSGSGIDVYSDLGLGHESSLASVVSF</sequence>
<evidence type="ECO:0000313" key="1">
    <source>
        <dbReference type="EMBL" id="KAI4341736.1"/>
    </source>
</evidence>
<organism evidence="1 2">
    <name type="scientific">Melastoma candidum</name>
    <dbReference type="NCBI Taxonomy" id="119954"/>
    <lineage>
        <taxon>Eukaryota</taxon>
        <taxon>Viridiplantae</taxon>
        <taxon>Streptophyta</taxon>
        <taxon>Embryophyta</taxon>
        <taxon>Tracheophyta</taxon>
        <taxon>Spermatophyta</taxon>
        <taxon>Magnoliopsida</taxon>
        <taxon>eudicotyledons</taxon>
        <taxon>Gunneridae</taxon>
        <taxon>Pentapetalae</taxon>
        <taxon>rosids</taxon>
        <taxon>malvids</taxon>
        <taxon>Myrtales</taxon>
        <taxon>Melastomataceae</taxon>
        <taxon>Melastomatoideae</taxon>
        <taxon>Melastomateae</taxon>
        <taxon>Melastoma</taxon>
    </lineage>
</organism>
<name>A0ACB9P039_9MYRT</name>
<proteinExistence type="predicted"/>
<reference evidence="2" key="1">
    <citation type="journal article" date="2023" name="Front. Plant Sci.">
        <title>Chromosomal-level genome assembly of Melastoma candidum provides insights into trichome evolution.</title>
        <authorList>
            <person name="Zhong Y."/>
            <person name="Wu W."/>
            <person name="Sun C."/>
            <person name="Zou P."/>
            <person name="Liu Y."/>
            <person name="Dai S."/>
            <person name="Zhou R."/>
        </authorList>
    </citation>
    <scope>NUCLEOTIDE SEQUENCE [LARGE SCALE GENOMIC DNA]</scope>
</reference>
<keyword evidence="2" id="KW-1185">Reference proteome</keyword>
<protein>
    <submittedName>
        <fullName evidence="1">Uncharacterized protein</fullName>
    </submittedName>
</protein>
<accession>A0ACB9P039</accession>
<gene>
    <name evidence="1" type="ORF">MLD38_026424</name>
</gene>
<comment type="caution">
    <text evidence="1">The sequence shown here is derived from an EMBL/GenBank/DDBJ whole genome shotgun (WGS) entry which is preliminary data.</text>
</comment>
<evidence type="ECO:0000313" key="2">
    <source>
        <dbReference type="Proteomes" id="UP001057402"/>
    </source>
</evidence>
<dbReference type="EMBL" id="CM042886">
    <property type="protein sequence ID" value="KAI4341736.1"/>
    <property type="molecule type" value="Genomic_DNA"/>
</dbReference>